<dbReference type="InterPro" id="IPR001584">
    <property type="entry name" value="Integrase_cat-core"/>
</dbReference>
<dbReference type="Pfam" id="PF13456">
    <property type="entry name" value="RVT_3"/>
    <property type="match status" value="1"/>
</dbReference>
<dbReference type="CDD" id="cd09279">
    <property type="entry name" value="RNase_HI_like"/>
    <property type="match status" value="1"/>
</dbReference>
<dbReference type="PROSITE" id="PS50994">
    <property type="entry name" value="INTEGRASE"/>
    <property type="match status" value="1"/>
</dbReference>
<dbReference type="InterPro" id="IPR000477">
    <property type="entry name" value="RT_dom"/>
</dbReference>
<proteinExistence type="predicted"/>
<dbReference type="CDD" id="cd01647">
    <property type="entry name" value="RT_LTR"/>
    <property type="match status" value="1"/>
</dbReference>
<dbReference type="GO" id="GO:0003676">
    <property type="term" value="F:nucleic acid binding"/>
    <property type="evidence" value="ECO:0007669"/>
    <property type="project" value="InterPro"/>
</dbReference>
<protein>
    <submittedName>
        <fullName evidence="3">High mobility group B protein 6-like</fullName>
    </submittedName>
</protein>
<dbReference type="PANTHER" id="PTHR48475:SF1">
    <property type="entry name" value="RNASE H TYPE-1 DOMAIN-CONTAINING PROTEIN"/>
    <property type="match status" value="1"/>
</dbReference>
<dbReference type="Gene3D" id="3.30.420.10">
    <property type="entry name" value="Ribonuclease H-like superfamily/Ribonuclease H"/>
    <property type="match status" value="2"/>
</dbReference>
<evidence type="ECO:0000259" key="1">
    <source>
        <dbReference type="PROSITE" id="PS50879"/>
    </source>
</evidence>
<evidence type="ECO:0000259" key="2">
    <source>
        <dbReference type="PROSITE" id="PS50994"/>
    </source>
</evidence>
<dbReference type="InterPro" id="IPR043502">
    <property type="entry name" value="DNA/RNA_pol_sf"/>
</dbReference>
<dbReference type="SUPFAM" id="SSF56672">
    <property type="entry name" value="DNA/RNA polymerases"/>
    <property type="match status" value="1"/>
</dbReference>
<name>A0A6A2ZWR9_HIBSY</name>
<dbReference type="InterPro" id="IPR036397">
    <property type="entry name" value="RNaseH_sf"/>
</dbReference>
<dbReference type="PANTHER" id="PTHR48475">
    <property type="entry name" value="RIBONUCLEASE H"/>
    <property type="match status" value="1"/>
</dbReference>
<reference evidence="3" key="1">
    <citation type="submission" date="2019-09" db="EMBL/GenBank/DDBJ databases">
        <title>Draft genome information of white flower Hibiscus syriacus.</title>
        <authorList>
            <person name="Kim Y.-M."/>
        </authorList>
    </citation>
    <scope>NUCLEOTIDE SEQUENCE [LARGE SCALE GENOMIC DNA]</scope>
    <source>
        <strain evidence="3">YM2019G1</strain>
    </source>
</reference>
<dbReference type="Gene3D" id="3.30.70.270">
    <property type="match status" value="1"/>
</dbReference>
<dbReference type="Pfam" id="PF17919">
    <property type="entry name" value="RT_RNaseH_2"/>
    <property type="match status" value="1"/>
</dbReference>
<dbReference type="Gene3D" id="3.10.10.10">
    <property type="entry name" value="HIV Type 1 Reverse Transcriptase, subunit A, domain 1"/>
    <property type="match status" value="1"/>
</dbReference>
<comment type="caution">
    <text evidence="3">The sequence shown here is derived from an EMBL/GenBank/DDBJ whole genome shotgun (WGS) entry which is preliminary data.</text>
</comment>
<evidence type="ECO:0000313" key="3">
    <source>
        <dbReference type="EMBL" id="KAE8695867.1"/>
    </source>
</evidence>
<dbReference type="InterPro" id="IPR002156">
    <property type="entry name" value="RNaseH_domain"/>
</dbReference>
<gene>
    <name evidence="3" type="ORF">F3Y22_tig00110683pilonHSYRG00484</name>
</gene>
<feature type="domain" description="RNase H type-1" evidence="1">
    <location>
        <begin position="647"/>
        <end position="776"/>
    </location>
</feature>
<dbReference type="GO" id="GO:0004523">
    <property type="term" value="F:RNA-DNA hybrid ribonuclease activity"/>
    <property type="evidence" value="ECO:0007669"/>
    <property type="project" value="InterPro"/>
</dbReference>
<accession>A0A6A2ZWR9</accession>
<dbReference type="Pfam" id="PF00078">
    <property type="entry name" value="RVT_1"/>
    <property type="match status" value="1"/>
</dbReference>
<feature type="domain" description="Integrase catalytic" evidence="2">
    <location>
        <begin position="933"/>
        <end position="1054"/>
    </location>
</feature>
<dbReference type="InterPro" id="IPR041577">
    <property type="entry name" value="RT_RNaseH_2"/>
</dbReference>
<keyword evidence="4" id="KW-1185">Reference proteome</keyword>
<dbReference type="Gene3D" id="1.10.340.70">
    <property type="match status" value="1"/>
</dbReference>
<dbReference type="SUPFAM" id="SSF53098">
    <property type="entry name" value="Ribonuclease H-like"/>
    <property type="match status" value="2"/>
</dbReference>
<dbReference type="EMBL" id="VEPZ02001072">
    <property type="protein sequence ID" value="KAE8695867.1"/>
    <property type="molecule type" value="Genomic_DNA"/>
</dbReference>
<dbReference type="InterPro" id="IPR043128">
    <property type="entry name" value="Rev_trsase/Diguanyl_cyclase"/>
</dbReference>
<dbReference type="GO" id="GO:0015074">
    <property type="term" value="P:DNA integration"/>
    <property type="evidence" value="ECO:0007669"/>
    <property type="project" value="InterPro"/>
</dbReference>
<organism evidence="3 4">
    <name type="scientific">Hibiscus syriacus</name>
    <name type="common">Rose of Sharon</name>
    <dbReference type="NCBI Taxonomy" id="106335"/>
    <lineage>
        <taxon>Eukaryota</taxon>
        <taxon>Viridiplantae</taxon>
        <taxon>Streptophyta</taxon>
        <taxon>Embryophyta</taxon>
        <taxon>Tracheophyta</taxon>
        <taxon>Spermatophyta</taxon>
        <taxon>Magnoliopsida</taxon>
        <taxon>eudicotyledons</taxon>
        <taxon>Gunneridae</taxon>
        <taxon>Pentapetalae</taxon>
        <taxon>rosids</taxon>
        <taxon>malvids</taxon>
        <taxon>Malvales</taxon>
        <taxon>Malvaceae</taxon>
        <taxon>Malvoideae</taxon>
        <taxon>Hibiscus</taxon>
    </lineage>
</organism>
<dbReference type="PROSITE" id="PS50879">
    <property type="entry name" value="RNASE_H_1"/>
    <property type="match status" value="1"/>
</dbReference>
<sequence>MAQNSQSTLESIKKNQESLVDQIVAKLLGLQQASAVRGSPSEGETTSPTSQVQIEVPLTNRALVIINVEEDIVASVTMEAPYIEVDEEAVECSFRSLEFVNATFVAVGRTIHGPRISKLVWAQLLAQLPSEEKISSEEPGEEISKATGNELQWEPMTFPPLCHTFKSGGYVFETTLSDLEEDLEDLIVNAVITGNADEVVRSGICPLPPGFVPRRWSVEELPMVYKSLSESPDNNNVGTNDPDPEVDFESAIYLVEFDERDTEEDCNLPTELLRMVEREDKQIFPHKETIEILNIGTKEDQKEVKIGTTLSTEARRSLIDLLREYREVFAWSYQDMPGLDTDMVVHKLPIKPVQQKLRRMRPKMLLKIKEEVKKQFDAGFRKWQNTRTGNNYFSFMDGFSGYNQSKMYPKDMEKTTFVTMWGTFCYKVMPFGLKNVGATYQRAMVTLFHDMIHKEIEVYVDNMIIKAQTENQNFEHLRKLFQRLRKFQLRLNPRKCTFGVTSGKLLSYVVSRKCIEVDPDKVKAIQNLPLPRTQKENNPGSWDENCQITFEKVKEYLSNTPILMSPIPGKPMFLYISIFENSMGCVLGQHDESEIKERPIYYLSKKFTDCVVRYPPIEKTDGICFCLNSTLNEDLMALSLEETGTSTDSSWRMYLNGASNVLRHGIRVILISPEGSHYPFTSRLNFDCTNNMAEYEACVLGIRDALGKNVKTLRIYRDSTLVIYQLRGEWETKDTKLMEYRKLILDLLEEFDEVTFHYVPRDENQMADALATLAAAFKVGRESEMMLIDMQSYEYPAHCYQIEEVKNTKPWYYDILQYIKHRSNPEKATETDKRTIRRMTAGYVLDGEVLYKKSHNQVLLRCVDAEEAKLIVEEVHDGVCGEHANGHMMSRQIMGCGYFWSTLESDYINYARKFHKCQIYGDKINVPPHPLHVITSPWPFSLWGMDVIGQIHPKASNGHRFFLVAIDYFTKWVEVASYVSVTQSVICKFFKKEIICRYGLHERIITDNATNLNNRMMKASYSGKMTKTYKDWHEKLPFALFAYRTSVRTSMANPFSLAYGMEAVLPIEVRIPSLRVLTEFKIDDAEWVQSRYDQLNLIDEKRLKAIHHDQIYQKRMIQAHNKKVRPRIFREGGLVLKRILPVQKDFRGKWTSNWEGPYVVKKAFFGDLKNSRPGMKTSRFQSQDSRQILARVNFNFTVKDIGLKTTQVQLHNEGTTVCQQEISQFQSQFQLHIEGCWTRDNTSSTSKRRDGWVNFNFTSKDIGLETTSSTSQRRDDWLSTNNFPISEPISTSHRRMLDSGQHKFNFKTKGRLVINKQFPNFRVNFNFTTKDIGLKTTQVQLHNEKTAGSISTSHRRILDSRQHKLNFTVKGRLAVNKQFSSSKANFNFTVEDIGLGTLQPTWISTSRRMISNSHAQLHDEETIQRPLVKSFKLVFNFTKKDFVLRIFQF</sequence>
<dbReference type="InterPro" id="IPR012337">
    <property type="entry name" value="RNaseH-like_sf"/>
</dbReference>
<evidence type="ECO:0000313" key="4">
    <source>
        <dbReference type="Proteomes" id="UP000436088"/>
    </source>
</evidence>
<dbReference type="Proteomes" id="UP000436088">
    <property type="component" value="Unassembled WGS sequence"/>
</dbReference>